<accession>A0A556N308</accession>
<sequence>MGFKEQQAAIQRELDRFIDLLGVLLPRYSKLLKRKNLTEDELHELGEIEHFLIGVTGRISEIKQVLEQDVYGHSLDLYYKLKAKANLGDEHAAKKLSRLRDSFNDSMISGQVIHWN</sequence>
<proteinExistence type="predicted"/>
<protein>
    <submittedName>
        <fullName evidence="1">Uncharacterized protein</fullName>
    </submittedName>
</protein>
<dbReference type="AlphaFoldDB" id="A0A556N308"/>
<evidence type="ECO:0000313" key="1">
    <source>
        <dbReference type="EMBL" id="TSJ46552.1"/>
    </source>
</evidence>
<organism evidence="1 2">
    <name type="scientific">Fluviicola chungangensis</name>
    <dbReference type="NCBI Taxonomy" id="2597671"/>
    <lineage>
        <taxon>Bacteria</taxon>
        <taxon>Pseudomonadati</taxon>
        <taxon>Bacteroidota</taxon>
        <taxon>Flavobacteriia</taxon>
        <taxon>Flavobacteriales</taxon>
        <taxon>Crocinitomicaceae</taxon>
        <taxon>Fluviicola</taxon>
    </lineage>
</organism>
<gene>
    <name evidence="1" type="ORF">FO442_05170</name>
</gene>
<comment type="caution">
    <text evidence="1">The sequence shown here is derived from an EMBL/GenBank/DDBJ whole genome shotgun (WGS) entry which is preliminary data.</text>
</comment>
<reference evidence="1 2" key="1">
    <citation type="submission" date="2019-07" db="EMBL/GenBank/DDBJ databases">
        <authorList>
            <person name="Huq M.A."/>
        </authorList>
    </citation>
    <scope>NUCLEOTIDE SEQUENCE [LARGE SCALE GENOMIC DNA]</scope>
    <source>
        <strain evidence="1 2">MAH-3</strain>
    </source>
</reference>
<dbReference type="RefSeq" id="WP_144332089.1">
    <property type="nucleotide sequence ID" value="NZ_VLPL01000002.1"/>
</dbReference>
<name>A0A556N308_9FLAO</name>
<evidence type="ECO:0000313" key="2">
    <source>
        <dbReference type="Proteomes" id="UP000316008"/>
    </source>
</evidence>
<keyword evidence="2" id="KW-1185">Reference proteome</keyword>
<dbReference type="Proteomes" id="UP000316008">
    <property type="component" value="Unassembled WGS sequence"/>
</dbReference>
<dbReference type="EMBL" id="VLPL01000002">
    <property type="protein sequence ID" value="TSJ46552.1"/>
    <property type="molecule type" value="Genomic_DNA"/>
</dbReference>
<dbReference type="OrthoDB" id="1467574at2"/>